<dbReference type="Proteomes" id="UP000695007">
    <property type="component" value="Unplaced"/>
</dbReference>
<evidence type="ECO:0000313" key="1">
    <source>
        <dbReference type="Proteomes" id="UP000695007"/>
    </source>
</evidence>
<gene>
    <name evidence="2" type="primary">LOC105362722</name>
</gene>
<sequence>MQKVEEIRKEIKLEGFQCKSIKRDVEEWNSTISTTRVKISNLTFKKHKILMDCKINNINIPLLEGTMDKVLLKLPVDSIITEASESSSRQSSDSQLKENELEIDYIIINNSNKNLNEDELRTEIISLKNKQNAIRAELQLSYPKLKV</sequence>
<dbReference type="GeneID" id="105362722"/>
<name>A0AAJ7DW21_9HYME</name>
<evidence type="ECO:0000313" key="2">
    <source>
        <dbReference type="RefSeq" id="XP_011498510.1"/>
    </source>
</evidence>
<keyword evidence="1" id="KW-1185">Reference proteome</keyword>
<proteinExistence type="predicted"/>
<dbReference type="AlphaFoldDB" id="A0AAJ7DW21"/>
<dbReference type="RefSeq" id="XP_011498510.1">
    <property type="nucleotide sequence ID" value="XM_011500208.1"/>
</dbReference>
<organism evidence="1 2">
    <name type="scientific">Ceratosolen solmsi marchali</name>
    <dbReference type="NCBI Taxonomy" id="326594"/>
    <lineage>
        <taxon>Eukaryota</taxon>
        <taxon>Metazoa</taxon>
        <taxon>Ecdysozoa</taxon>
        <taxon>Arthropoda</taxon>
        <taxon>Hexapoda</taxon>
        <taxon>Insecta</taxon>
        <taxon>Pterygota</taxon>
        <taxon>Neoptera</taxon>
        <taxon>Endopterygota</taxon>
        <taxon>Hymenoptera</taxon>
        <taxon>Apocrita</taxon>
        <taxon>Proctotrupomorpha</taxon>
        <taxon>Chalcidoidea</taxon>
        <taxon>Agaonidae</taxon>
        <taxon>Agaoninae</taxon>
        <taxon>Ceratosolen</taxon>
    </lineage>
</organism>
<dbReference type="KEGG" id="csol:105362722"/>
<reference evidence="2" key="1">
    <citation type="submission" date="2025-08" db="UniProtKB">
        <authorList>
            <consortium name="RefSeq"/>
        </authorList>
    </citation>
    <scope>IDENTIFICATION</scope>
</reference>
<accession>A0AAJ7DW21</accession>
<protein>
    <submittedName>
        <fullName evidence="2">Structural maintenance of chromosomes protein 1B-like</fullName>
    </submittedName>
</protein>